<keyword evidence="2" id="KW-0805">Transcription regulation</keyword>
<gene>
    <name evidence="6" type="ORF">H8S37_10300</name>
</gene>
<evidence type="ECO:0000256" key="3">
    <source>
        <dbReference type="ARBA" id="ARBA00023125"/>
    </source>
</evidence>
<dbReference type="SMART" id="SM00354">
    <property type="entry name" value="HTH_LACI"/>
    <property type="match status" value="1"/>
</dbReference>
<proteinExistence type="predicted"/>
<organism evidence="6 7">
    <name type="scientific">Mediterraneibacter hominis</name>
    <dbReference type="NCBI Taxonomy" id="2763054"/>
    <lineage>
        <taxon>Bacteria</taxon>
        <taxon>Bacillati</taxon>
        <taxon>Bacillota</taxon>
        <taxon>Clostridia</taxon>
        <taxon>Lachnospirales</taxon>
        <taxon>Lachnospiraceae</taxon>
        <taxon>Mediterraneibacter</taxon>
    </lineage>
</organism>
<comment type="caution">
    <text evidence="6">The sequence shown here is derived from an EMBL/GenBank/DDBJ whole genome shotgun (WGS) entry which is preliminary data.</text>
</comment>
<name>A0A923LIJ0_9FIRM</name>
<dbReference type="Pfam" id="PF13377">
    <property type="entry name" value="Peripla_BP_3"/>
    <property type="match status" value="1"/>
</dbReference>
<dbReference type="PANTHER" id="PTHR30146">
    <property type="entry name" value="LACI-RELATED TRANSCRIPTIONAL REPRESSOR"/>
    <property type="match status" value="1"/>
</dbReference>
<evidence type="ECO:0000256" key="4">
    <source>
        <dbReference type="ARBA" id="ARBA00023163"/>
    </source>
</evidence>
<dbReference type="CDD" id="cd01392">
    <property type="entry name" value="HTH_LacI"/>
    <property type="match status" value="1"/>
</dbReference>
<dbReference type="SUPFAM" id="SSF47413">
    <property type="entry name" value="lambda repressor-like DNA-binding domains"/>
    <property type="match status" value="1"/>
</dbReference>
<keyword evidence="7" id="KW-1185">Reference proteome</keyword>
<reference evidence="6" key="1">
    <citation type="submission" date="2020-08" db="EMBL/GenBank/DDBJ databases">
        <title>Genome public.</title>
        <authorList>
            <person name="Liu C."/>
            <person name="Sun Q."/>
        </authorList>
    </citation>
    <scope>NUCLEOTIDE SEQUENCE</scope>
    <source>
        <strain evidence="6">NSJ-55</strain>
    </source>
</reference>
<dbReference type="PROSITE" id="PS00356">
    <property type="entry name" value="HTH_LACI_1"/>
    <property type="match status" value="1"/>
</dbReference>
<dbReference type="Proteomes" id="UP000652477">
    <property type="component" value="Unassembled WGS sequence"/>
</dbReference>
<evidence type="ECO:0000313" key="6">
    <source>
        <dbReference type="EMBL" id="MBC5689306.1"/>
    </source>
</evidence>
<dbReference type="InterPro" id="IPR010982">
    <property type="entry name" value="Lambda_DNA-bd_dom_sf"/>
</dbReference>
<dbReference type="RefSeq" id="WP_186875979.1">
    <property type="nucleotide sequence ID" value="NZ_JACOPF010000002.1"/>
</dbReference>
<dbReference type="EMBL" id="JACOPF010000002">
    <property type="protein sequence ID" value="MBC5689306.1"/>
    <property type="molecule type" value="Genomic_DNA"/>
</dbReference>
<dbReference type="InterPro" id="IPR000843">
    <property type="entry name" value="HTH_LacI"/>
</dbReference>
<dbReference type="Pfam" id="PF00356">
    <property type="entry name" value="LacI"/>
    <property type="match status" value="1"/>
</dbReference>
<evidence type="ECO:0000259" key="5">
    <source>
        <dbReference type="PROSITE" id="PS50932"/>
    </source>
</evidence>
<feature type="domain" description="HTH lacI-type" evidence="5">
    <location>
        <begin position="2"/>
        <end position="59"/>
    </location>
</feature>
<dbReference type="GO" id="GO:0000976">
    <property type="term" value="F:transcription cis-regulatory region binding"/>
    <property type="evidence" value="ECO:0007669"/>
    <property type="project" value="TreeGrafter"/>
</dbReference>
<dbReference type="SUPFAM" id="SSF53822">
    <property type="entry name" value="Periplasmic binding protein-like I"/>
    <property type="match status" value="1"/>
</dbReference>
<sequence length="339" mass="37845">MVTIKDVAARANVSATTVSIIINGKEKERKISPATVAKVKTAIAQLNYQPNIAARKLRTFDNNYPNIAIYLAYDHRSSMFNQFIESIYHEQMKGAYEFSITVCPFKSGHLFEENALTSTTSFSAAIITTISPADAEFLKQNPPPFPVVLMNRSLDGFSSVCADTQDSILELAEMIQKKGYKRISAILMQDGYMANKIRYQSFLNACETRGISFSDDYIAFSDDSMEGGFQAAKKLMKAGSLPPVLYCDTDSIALGATYVFNRAGIRIPEDLEIVCICLSNKLYTQYSTPSITIIDISLEKNMVDCLKLVLDLFFNKITEPVNKVYKASVIYRESFPELL</sequence>
<dbReference type="GO" id="GO:0003700">
    <property type="term" value="F:DNA-binding transcription factor activity"/>
    <property type="evidence" value="ECO:0007669"/>
    <property type="project" value="TreeGrafter"/>
</dbReference>
<dbReference type="Gene3D" id="1.10.260.40">
    <property type="entry name" value="lambda repressor-like DNA-binding domains"/>
    <property type="match status" value="1"/>
</dbReference>
<dbReference type="PROSITE" id="PS50932">
    <property type="entry name" value="HTH_LACI_2"/>
    <property type="match status" value="1"/>
</dbReference>
<dbReference type="Gene3D" id="3.40.50.2300">
    <property type="match status" value="2"/>
</dbReference>
<keyword evidence="1" id="KW-0678">Repressor</keyword>
<accession>A0A923LIJ0</accession>
<dbReference type="InterPro" id="IPR046335">
    <property type="entry name" value="LacI/GalR-like_sensor"/>
</dbReference>
<protein>
    <submittedName>
        <fullName evidence="6">LacI family DNA-binding transcriptional regulator</fullName>
    </submittedName>
</protein>
<evidence type="ECO:0000256" key="1">
    <source>
        <dbReference type="ARBA" id="ARBA00022491"/>
    </source>
</evidence>
<evidence type="ECO:0000313" key="7">
    <source>
        <dbReference type="Proteomes" id="UP000652477"/>
    </source>
</evidence>
<evidence type="ECO:0000256" key="2">
    <source>
        <dbReference type="ARBA" id="ARBA00023015"/>
    </source>
</evidence>
<keyword evidence="3 6" id="KW-0238">DNA-binding</keyword>
<dbReference type="AlphaFoldDB" id="A0A923LIJ0"/>
<keyword evidence="4" id="KW-0804">Transcription</keyword>
<dbReference type="PANTHER" id="PTHR30146:SF148">
    <property type="entry name" value="HTH-TYPE TRANSCRIPTIONAL REPRESSOR PURR-RELATED"/>
    <property type="match status" value="1"/>
</dbReference>
<dbReference type="InterPro" id="IPR028082">
    <property type="entry name" value="Peripla_BP_I"/>
</dbReference>